<dbReference type="RefSeq" id="WP_009574680.1">
    <property type="nucleotide sequence ID" value="NZ_AEIG01000010.1"/>
</dbReference>
<evidence type="ECO:0000313" key="5">
    <source>
        <dbReference type="Proteomes" id="UP000005615"/>
    </source>
</evidence>
<evidence type="ECO:0000256" key="1">
    <source>
        <dbReference type="SAM" id="MobiDB-lite"/>
    </source>
</evidence>
<keyword evidence="2" id="KW-0732">Signal</keyword>
<reference evidence="4 5" key="1">
    <citation type="journal article" date="2011" name="J. Bacteriol.">
        <title>Genome sequence of strain IMCC3088, a proteorhodopsin-containing marine bacterium belonging to the OM60/NOR5 clade.</title>
        <authorList>
            <person name="Jang Y."/>
            <person name="Oh H.M."/>
            <person name="Kang I."/>
            <person name="Lee K."/>
            <person name="Yang S.J."/>
            <person name="Cho J.C."/>
        </authorList>
    </citation>
    <scope>NUCLEOTIDE SEQUENCE [LARGE SCALE GENOMIC DNA]</scope>
    <source>
        <strain evidence="4 5">IMCC3088</strain>
    </source>
</reference>
<keyword evidence="5" id="KW-1185">Reference proteome</keyword>
<dbReference type="InterPro" id="IPR057699">
    <property type="entry name" value="DUF7939"/>
</dbReference>
<dbReference type="InterPro" id="IPR025738">
    <property type="entry name" value="BatD"/>
</dbReference>
<dbReference type="eggNOG" id="COG0457">
    <property type="taxonomic scope" value="Bacteria"/>
</dbReference>
<dbReference type="OrthoDB" id="5293418at2"/>
<comment type="caution">
    <text evidence="4">The sequence shown here is derived from an EMBL/GenBank/DDBJ whole genome shotgun (WGS) entry which is preliminary data.</text>
</comment>
<dbReference type="Pfam" id="PF25607">
    <property type="entry name" value="DUF7939"/>
    <property type="match status" value="1"/>
</dbReference>
<accession>F3KZ31</accession>
<dbReference type="PANTHER" id="PTHR40940">
    <property type="entry name" value="PROTEIN BATD-RELATED"/>
    <property type="match status" value="1"/>
</dbReference>
<evidence type="ECO:0000313" key="4">
    <source>
        <dbReference type="EMBL" id="EGG30678.1"/>
    </source>
</evidence>
<dbReference type="Pfam" id="PF13584">
    <property type="entry name" value="BatD"/>
    <property type="match status" value="1"/>
</dbReference>
<protein>
    <submittedName>
        <fullName evidence="4">BatD</fullName>
    </submittedName>
</protein>
<evidence type="ECO:0000256" key="2">
    <source>
        <dbReference type="SAM" id="SignalP"/>
    </source>
</evidence>
<name>F3KZ31_9GAMM</name>
<feature type="compositionally biased region" description="Basic and acidic residues" evidence="1">
    <location>
        <begin position="387"/>
        <end position="398"/>
    </location>
</feature>
<feature type="signal peptide" evidence="2">
    <location>
        <begin position="1"/>
        <end position="28"/>
    </location>
</feature>
<feature type="chain" id="PRO_5003302207" evidence="2">
    <location>
        <begin position="29"/>
        <end position="573"/>
    </location>
</feature>
<proteinExistence type="predicted"/>
<feature type="region of interest" description="Disordered" evidence="1">
    <location>
        <begin position="385"/>
        <end position="424"/>
    </location>
</feature>
<dbReference type="STRING" id="2518989.IMCC3088_97"/>
<dbReference type="AlphaFoldDB" id="F3KZ31"/>
<dbReference type="EMBL" id="AEIG01000010">
    <property type="protein sequence ID" value="EGG30678.1"/>
    <property type="molecule type" value="Genomic_DNA"/>
</dbReference>
<sequence length="573" mass="62511">MTKRFGNDTPLLWVTSLCLLLLSALTQAAVEARLDRAQLALGDIVALTISSDGSNDLKQIDLTPLEQNFEVLGQSSSSNMQIINGAMSRSVTLRLDITPKRQGNLQIPPLQAGADRTQAIRVEVGPPVVATSGDSTLNFRAEVDQRAVYVQGQLHLTVTIERAINLDDLNVSELNIENAYVHTLEQQTFQRTIAGKPWIIHELRYAIFPERSGTLIIPSLRLSGREIVGGGGLFSRSRSGRLLTRNTEPLTIEVKPIPYNYPSDAPWLVAEQVTLTDSLDAVTDITAGQALTRTITLSGQGVQGVQLPPVPQSLPAQLKTYPDQPVIRDQESRDNLQGERIESTAIIASTPGPITLPEIRVAFWNSKTNTLDAAVLPSRTLQVLPRADQEPAGERPRDAFIMAPPPTRDQALSDTVGSEEPPTLAPNNTEVWQWVSAALACLWLTTLAWALARRRHSSNTPSQPKISVTDSPLQNAINAARNNDAGSCIQHLHYLATTLSQTQPGLTLEGLGKSVNSSELEHAIQGLLETQYSANPQVWKGSELAQRLREQRQALQQLQQSGQSTDPLALYPS</sequence>
<evidence type="ECO:0000259" key="3">
    <source>
        <dbReference type="Pfam" id="PF25607"/>
    </source>
</evidence>
<feature type="domain" description="DUF7939" evidence="3">
    <location>
        <begin position="471"/>
        <end position="553"/>
    </location>
</feature>
<gene>
    <name evidence="4" type="ORF">IMCC3088_97</name>
</gene>
<dbReference type="Proteomes" id="UP000005615">
    <property type="component" value="Unassembled WGS sequence"/>
</dbReference>
<organism evidence="4 5">
    <name type="scientific">Aequoribacter fuscus</name>
    <dbReference type="NCBI Taxonomy" id="2518989"/>
    <lineage>
        <taxon>Bacteria</taxon>
        <taxon>Pseudomonadati</taxon>
        <taxon>Pseudomonadota</taxon>
        <taxon>Gammaproteobacteria</taxon>
        <taxon>Cellvibrionales</taxon>
        <taxon>Halieaceae</taxon>
        <taxon>Aequoribacter</taxon>
    </lineage>
</organism>
<dbReference type="PANTHER" id="PTHR40940:SF1">
    <property type="entry name" value="PROTEIN BATD"/>
    <property type="match status" value="1"/>
</dbReference>